<dbReference type="PANTHER" id="PTHR35093">
    <property type="entry name" value="OUTER MEMBRANE PROTEIN NMB0088-RELATED"/>
    <property type="match status" value="1"/>
</dbReference>
<dbReference type="Pfam" id="PF03349">
    <property type="entry name" value="Toluene_X"/>
    <property type="match status" value="1"/>
</dbReference>
<dbReference type="Gene3D" id="2.40.160.60">
    <property type="entry name" value="Outer membrane protein transport protein (OMPP1/FadL/TodX)"/>
    <property type="match status" value="1"/>
</dbReference>
<proteinExistence type="inferred from homology"/>
<keyword evidence="7" id="KW-0998">Cell outer membrane</keyword>
<keyword evidence="3" id="KW-1134">Transmembrane beta strand</keyword>
<evidence type="ECO:0000256" key="8">
    <source>
        <dbReference type="SAM" id="SignalP"/>
    </source>
</evidence>
<dbReference type="PANTHER" id="PTHR35093:SF8">
    <property type="entry name" value="OUTER MEMBRANE PROTEIN NMB0088-RELATED"/>
    <property type="match status" value="1"/>
</dbReference>
<keyword evidence="10" id="KW-1185">Reference proteome</keyword>
<feature type="chain" id="PRO_5026287130" description="Transporter" evidence="8">
    <location>
        <begin position="21"/>
        <end position="396"/>
    </location>
</feature>
<dbReference type="SUPFAM" id="SSF56935">
    <property type="entry name" value="Porins"/>
    <property type="match status" value="1"/>
</dbReference>
<gene>
    <name evidence="9" type="ORF">EI983_07580</name>
</gene>
<evidence type="ECO:0000256" key="1">
    <source>
        <dbReference type="ARBA" id="ARBA00004571"/>
    </source>
</evidence>
<keyword evidence="4" id="KW-0812">Transmembrane</keyword>
<dbReference type="GO" id="GO:0015483">
    <property type="term" value="F:long-chain fatty acid transporting porin activity"/>
    <property type="evidence" value="ECO:0007669"/>
    <property type="project" value="TreeGrafter"/>
</dbReference>
<dbReference type="RefSeq" id="WP_157706778.1">
    <property type="nucleotide sequence ID" value="NZ_CP034348.1"/>
</dbReference>
<evidence type="ECO:0000256" key="7">
    <source>
        <dbReference type="ARBA" id="ARBA00023237"/>
    </source>
</evidence>
<reference evidence="10" key="1">
    <citation type="submission" date="2018-12" db="EMBL/GenBank/DDBJ databases">
        <title>Complete genome sequence of Roseovarius sp. MME-070.</title>
        <authorList>
            <person name="Nam Y.-D."/>
            <person name="Kang J."/>
            <person name="Chung W.-H."/>
            <person name="Park Y.S."/>
        </authorList>
    </citation>
    <scope>NUCLEOTIDE SEQUENCE [LARGE SCALE GENOMIC DNA]</scope>
    <source>
        <strain evidence="10">MME-070</strain>
    </source>
</reference>
<organism evidence="9 10">
    <name type="scientific">Roseovarius faecimaris</name>
    <dbReference type="NCBI Taxonomy" id="2494550"/>
    <lineage>
        <taxon>Bacteria</taxon>
        <taxon>Pseudomonadati</taxon>
        <taxon>Pseudomonadota</taxon>
        <taxon>Alphaproteobacteria</taxon>
        <taxon>Rhodobacterales</taxon>
        <taxon>Roseobacteraceae</taxon>
        <taxon>Roseovarius</taxon>
    </lineage>
</organism>
<sequence>MKQLAMAASVLTVAAGAAQAGGLDRSYTPIDMIFEKGNYAELSFGFVSPSISGVDNASTVGFPANNSISNIAGEFGLASAGIKLDMSEKLSFSLIYDQPYGAETRYGGNPATTMLGGTAADAETHAITALLKYQATDRISVYGGPRSVRANGNITLSGLAYGGFNGYNVNFSSDTGYGYVVGGAYEIPKIAFRAALTYHSAVDLSMVATESFPAAVGGPVGIPLTQGVTETETPQSISLDVQSGIAKDTLLFGSVRWSEWSAFTLTPPGRNLPTGLPAPAPAVVNAPGNLASLDDTITYEIGIGRRFTDKFSASIAVSYEDGGSDNLVSPLAPTNGQTAVTLGAQYKISDAVTLSGGVRYTMFGNALPETGTPDTARGNFSDNDAISAGLKLGFHF</sequence>
<dbReference type="AlphaFoldDB" id="A0A6I6IS65"/>
<evidence type="ECO:0000256" key="2">
    <source>
        <dbReference type="ARBA" id="ARBA00008163"/>
    </source>
</evidence>
<keyword evidence="5 8" id="KW-0732">Signal</keyword>
<dbReference type="InterPro" id="IPR005017">
    <property type="entry name" value="OMPP1/FadL/TodX"/>
</dbReference>
<comment type="subcellular location">
    <subcellularLocation>
        <location evidence="1">Cell outer membrane</location>
        <topology evidence="1">Multi-pass membrane protein</topology>
    </subcellularLocation>
</comment>
<keyword evidence="6" id="KW-0472">Membrane</keyword>
<dbReference type="KEGG" id="rom:EI983_07580"/>
<dbReference type="GO" id="GO:0009279">
    <property type="term" value="C:cell outer membrane"/>
    <property type="evidence" value="ECO:0007669"/>
    <property type="project" value="UniProtKB-SubCell"/>
</dbReference>
<evidence type="ECO:0000313" key="10">
    <source>
        <dbReference type="Proteomes" id="UP000428330"/>
    </source>
</evidence>
<accession>A0A6I6IS65</accession>
<dbReference type="EMBL" id="CP034348">
    <property type="protein sequence ID" value="QGX98146.1"/>
    <property type="molecule type" value="Genomic_DNA"/>
</dbReference>
<comment type="similarity">
    <text evidence="2">Belongs to the OmpP1/FadL family.</text>
</comment>
<evidence type="ECO:0000256" key="3">
    <source>
        <dbReference type="ARBA" id="ARBA00022452"/>
    </source>
</evidence>
<evidence type="ECO:0000256" key="4">
    <source>
        <dbReference type="ARBA" id="ARBA00022692"/>
    </source>
</evidence>
<dbReference type="Proteomes" id="UP000428330">
    <property type="component" value="Chromosome"/>
</dbReference>
<evidence type="ECO:0008006" key="11">
    <source>
        <dbReference type="Google" id="ProtNLM"/>
    </source>
</evidence>
<evidence type="ECO:0000313" key="9">
    <source>
        <dbReference type="EMBL" id="QGX98146.1"/>
    </source>
</evidence>
<evidence type="ECO:0000256" key="6">
    <source>
        <dbReference type="ARBA" id="ARBA00023136"/>
    </source>
</evidence>
<name>A0A6I6IS65_9RHOB</name>
<protein>
    <recommendedName>
        <fullName evidence="11">Transporter</fullName>
    </recommendedName>
</protein>
<dbReference type="OrthoDB" id="6679728at2"/>
<feature type="signal peptide" evidence="8">
    <location>
        <begin position="1"/>
        <end position="20"/>
    </location>
</feature>
<evidence type="ECO:0000256" key="5">
    <source>
        <dbReference type="ARBA" id="ARBA00022729"/>
    </source>
</evidence>